<evidence type="ECO:0000256" key="5">
    <source>
        <dbReference type="RuleBase" id="RU004504"/>
    </source>
</evidence>
<dbReference type="InterPro" id="IPR015421">
    <property type="entry name" value="PyrdxlP-dep_Trfase_major"/>
</dbReference>
<dbReference type="Proteomes" id="UP000886111">
    <property type="component" value="Unassembled WGS sequence"/>
</dbReference>
<dbReference type="PANTHER" id="PTHR43586">
    <property type="entry name" value="CYSTEINE DESULFURASE"/>
    <property type="match status" value="1"/>
</dbReference>
<reference evidence="7" key="1">
    <citation type="journal article" date="2020" name="mSystems">
        <title>Genome- and Community-Level Interaction Insights into Carbon Utilization and Element Cycling Functions of Hydrothermarchaeota in Hydrothermal Sediment.</title>
        <authorList>
            <person name="Zhou Z."/>
            <person name="Liu Y."/>
            <person name="Xu W."/>
            <person name="Pan J."/>
            <person name="Luo Z.H."/>
            <person name="Li M."/>
        </authorList>
    </citation>
    <scope>NUCLEOTIDE SEQUENCE [LARGE SCALE GENOMIC DNA]</scope>
    <source>
        <strain evidence="7">HyVt-76</strain>
    </source>
</reference>
<dbReference type="InterPro" id="IPR015424">
    <property type="entry name" value="PyrdxlP-dep_Trfase"/>
</dbReference>
<dbReference type="InterPro" id="IPR020578">
    <property type="entry name" value="Aminotrans_V_PyrdxlP_BS"/>
</dbReference>
<dbReference type="Gene3D" id="3.90.1150.10">
    <property type="entry name" value="Aspartate Aminotransferase, domain 1"/>
    <property type="match status" value="1"/>
</dbReference>
<evidence type="ECO:0000256" key="3">
    <source>
        <dbReference type="ARBA" id="ARBA00022898"/>
    </source>
</evidence>
<comment type="cofactor">
    <cofactor evidence="1 5">
        <name>pyridoxal 5'-phosphate</name>
        <dbReference type="ChEBI" id="CHEBI:597326"/>
    </cofactor>
</comment>
<gene>
    <name evidence="7" type="ORF">ENL21_08710</name>
</gene>
<evidence type="ECO:0000313" key="7">
    <source>
        <dbReference type="EMBL" id="HHE55849.1"/>
    </source>
</evidence>
<dbReference type="Gene3D" id="3.40.640.10">
    <property type="entry name" value="Type I PLP-dependent aspartate aminotransferase-like (Major domain)"/>
    <property type="match status" value="1"/>
</dbReference>
<dbReference type="InterPro" id="IPR015422">
    <property type="entry name" value="PyrdxlP-dep_Trfase_small"/>
</dbReference>
<accession>A0A7V5H4S6</accession>
<keyword evidence="7" id="KW-0808">Transferase</keyword>
<evidence type="ECO:0000256" key="4">
    <source>
        <dbReference type="ARBA" id="ARBA00050776"/>
    </source>
</evidence>
<dbReference type="PANTHER" id="PTHR43586:SF8">
    <property type="entry name" value="CYSTEINE DESULFURASE 1, CHLOROPLASTIC"/>
    <property type="match status" value="1"/>
</dbReference>
<keyword evidence="7" id="KW-0032">Aminotransferase</keyword>
<dbReference type="GO" id="GO:0031071">
    <property type="term" value="F:cysteine desulfurase activity"/>
    <property type="evidence" value="ECO:0007669"/>
    <property type="project" value="UniProtKB-EC"/>
</dbReference>
<name>A0A7V5H4S6_CALAY</name>
<comment type="caution">
    <text evidence="7">The sequence shown here is derived from an EMBL/GenBank/DDBJ whole genome shotgun (WGS) entry which is preliminary data.</text>
</comment>
<protein>
    <submittedName>
        <fullName evidence="7">Aminotransferase class V-fold PLP-dependent enzyme</fullName>
    </submittedName>
</protein>
<evidence type="ECO:0000256" key="2">
    <source>
        <dbReference type="ARBA" id="ARBA00010447"/>
    </source>
</evidence>
<dbReference type="Pfam" id="PF00266">
    <property type="entry name" value="Aminotran_5"/>
    <property type="match status" value="1"/>
</dbReference>
<comment type="catalytic activity">
    <reaction evidence="4">
        <text>(sulfur carrier)-H + L-cysteine = (sulfur carrier)-SH + L-alanine</text>
        <dbReference type="Rhea" id="RHEA:43892"/>
        <dbReference type="Rhea" id="RHEA-COMP:14737"/>
        <dbReference type="Rhea" id="RHEA-COMP:14739"/>
        <dbReference type="ChEBI" id="CHEBI:29917"/>
        <dbReference type="ChEBI" id="CHEBI:35235"/>
        <dbReference type="ChEBI" id="CHEBI:57972"/>
        <dbReference type="ChEBI" id="CHEBI:64428"/>
        <dbReference type="EC" id="2.8.1.7"/>
    </reaction>
</comment>
<dbReference type="AlphaFoldDB" id="A0A7V5H4S6"/>
<sequence length="468" mass="53246">MSVQLSEIQRIREMIVGCEQKVPTLSGEMKNYINFDNAASTPSLKLVLDTINQFMPWYSSIHRGAGFKSQLSTMIYDTTREIVLEYCNADPELHTVVYGKNTTELINKVARRLITREDELVFTTRMEHHSNDLPWRYNHKMEFIEVDEQGLLDLNDLENKLKSYSGRVKLVSLTGASNVTGYLNPIYKVAEIAHHYGAMVLVDAAQLVPHRPLDVKNQNDPQHIDFLVFSGHKIYAPFGQGALIADIEFLNQGMPDQVGGGVIEIVDNDYARWTVPPEKDEAGTPNVVGALALAKALQAFQQISMDFIVEHEKQLTRYALKKMKQIDGLTIYGSDDENDVENRLGVITFNLDSFHHGLVTSILTYEYAIGVRNGCFCAHPYLKRLLKITPEENKAFEERLLQGDRSNIPGAIRMSFGMYNTEEEIDQFVDALQNIKNNRISGVYEQNKMTGEFHPQNFRFNFNGYFTL</sequence>
<proteinExistence type="inferred from homology"/>
<dbReference type="EMBL" id="DRTD01000644">
    <property type="protein sequence ID" value="HHE55849.1"/>
    <property type="molecule type" value="Genomic_DNA"/>
</dbReference>
<evidence type="ECO:0000259" key="6">
    <source>
        <dbReference type="Pfam" id="PF00266"/>
    </source>
</evidence>
<comment type="similarity">
    <text evidence="2">Belongs to the class-V pyridoxal-phosphate-dependent aminotransferase family. Csd subfamily.</text>
</comment>
<feature type="domain" description="Aminotransferase class V" evidence="6">
    <location>
        <begin position="33"/>
        <end position="428"/>
    </location>
</feature>
<organism evidence="7">
    <name type="scientific">Caldithrix abyssi</name>
    <dbReference type="NCBI Taxonomy" id="187145"/>
    <lineage>
        <taxon>Bacteria</taxon>
        <taxon>Pseudomonadati</taxon>
        <taxon>Calditrichota</taxon>
        <taxon>Calditrichia</taxon>
        <taxon>Calditrichales</taxon>
        <taxon>Calditrichaceae</taxon>
        <taxon>Caldithrix</taxon>
    </lineage>
</organism>
<evidence type="ECO:0000256" key="1">
    <source>
        <dbReference type="ARBA" id="ARBA00001933"/>
    </source>
</evidence>
<dbReference type="SUPFAM" id="SSF53383">
    <property type="entry name" value="PLP-dependent transferases"/>
    <property type="match status" value="1"/>
</dbReference>
<dbReference type="InterPro" id="IPR000192">
    <property type="entry name" value="Aminotrans_V_dom"/>
</dbReference>
<dbReference type="GO" id="GO:0008483">
    <property type="term" value="F:transaminase activity"/>
    <property type="evidence" value="ECO:0007669"/>
    <property type="project" value="UniProtKB-KW"/>
</dbReference>
<dbReference type="PROSITE" id="PS00595">
    <property type="entry name" value="AA_TRANSFER_CLASS_5"/>
    <property type="match status" value="1"/>
</dbReference>
<keyword evidence="3" id="KW-0663">Pyridoxal phosphate</keyword>